<dbReference type="Proteomes" id="UP000446348">
    <property type="component" value="Unassembled WGS sequence"/>
</dbReference>
<proteinExistence type="predicted"/>
<keyword evidence="1" id="KW-0175">Coiled coil</keyword>
<comment type="caution">
    <text evidence="3">The sequence shown here is derived from an EMBL/GenBank/DDBJ whole genome shotgun (WGS) entry which is preliminary data.</text>
</comment>
<accession>A0A845RMB6</accession>
<dbReference type="Pfam" id="PF12958">
    <property type="entry name" value="DUF3847"/>
    <property type="match status" value="1"/>
</dbReference>
<reference evidence="3 4" key="1">
    <citation type="submission" date="2018-08" db="EMBL/GenBank/DDBJ databases">
        <title>Murine metabolic-syndrome-specific gut microbial biobank.</title>
        <authorList>
            <person name="Liu C."/>
        </authorList>
    </citation>
    <scope>NUCLEOTIDE SEQUENCE [LARGE SCALE GENOMIC DNA]</scope>
    <source>
        <strain evidence="3 4">X69</strain>
    </source>
</reference>
<dbReference type="OrthoDB" id="9804922at2"/>
<gene>
    <name evidence="3" type="ORF">D3Z39_13820</name>
</gene>
<evidence type="ECO:0000256" key="1">
    <source>
        <dbReference type="SAM" id="Coils"/>
    </source>
</evidence>
<protein>
    <submittedName>
        <fullName evidence="3">DUF3847 domain-containing protein</fullName>
    </submittedName>
</protein>
<evidence type="ECO:0000256" key="2">
    <source>
        <dbReference type="SAM" id="MobiDB-lite"/>
    </source>
</evidence>
<evidence type="ECO:0000313" key="4">
    <source>
        <dbReference type="Proteomes" id="UP000446348"/>
    </source>
</evidence>
<evidence type="ECO:0000313" key="3">
    <source>
        <dbReference type="EMBL" id="NBI79921.1"/>
    </source>
</evidence>
<feature type="region of interest" description="Disordered" evidence="2">
    <location>
        <begin position="87"/>
        <end position="131"/>
    </location>
</feature>
<name>A0A845RMB6_9FIRM</name>
<dbReference type="InterPro" id="IPR024215">
    <property type="entry name" value="DUF3847"/>
</dbReference>
<dbReference type="AlphaFoldDB" id="A0A845RMB6"/>
<dbReference type="EMBL" id="QXWZ01000028">
    <property type="protein sequence ID" value="NBI79921.1"/>
    <property type="molecule type" value="Genomic_DNA"/>
</dbReference>
<organism evidence="3 4">
    <name type="scientific">Anaerotruncus colihominis</name>
    <dbReference type="NCBI Taxonomy" id="169435"/>
    <lineage>
        <taxon>Bacteria</taxon>
        <taxon>Bacillati</taxon>
        <taxon>Bacillota</taxon>
        <taxon>Clostridia</taxon>
        <taxon>Eubacteriales</taxon>
        <taxon>Oscillospiraceae</taxon>
        <taxon>Anaerotruncus</taxon>
    </lineage>
</organism>
<feature type="coiled-coil region" evidence="1">
    <location>
        <begin position="2"/>
        <end position="36"/>
    </location>
</feature>
<sequence length="131" mass="14438">MAKTKAEKITSIEEEIRQLENRRRQLVQEQKAQERKDRTKRLCRRMGLFESLVPDTIPLTEEQFKTFLEKTVAADHARRILDELTAQNAPTAPVQGAETAAQGNTPPAARTAHTAREGGADGSMNGGGLQG</sequence>
<dbReference type="RefSeq" id="WP_160210653.1">
    <property type="nucleotide sequence ID" value="NZ_QXWZ01000028.1"/>
</dbReference>
<feature type="compositionally biased region" description="Gly residues" evidence="2">
    <location>
        <begin position="120"/>
        <end position="131"/>
    </location>
</feature>